<evidence type="ECO:0000256" key="3">
    <source>
        <dbReference type="ARBA" id="ARBA00022670"/>
    </source>
</evidence>
<dbReference type="Gene3D" id="2.130.10.120">
    <property type="entry name" value="Prolyl oligopeptidase, N-terminal domain"/>
    <property type="match status" value="1"/>
</dbReference>
<evidence type="ECO:0000313" key="10">
    <source>
        <dbReference type="EMBL" id="KAA0155880.1"/>
    </source>
</evidence>
<evidence type="ECO:0000313" key="11">
    <source>
        <dbReference type="Proteomes" id="UP000323011"/>
    </source>
</evidence>
<comment type="catalytic activity">
    <reaction evidence="1">
        <text>Hydrolysis of Pro-|-Xaa &gt;&gt; Ala-|-Xaa in oligopeptides.</text>
        <dbReference type="EC" id="3.4.21.26"/>
    </reaction>
</comment>
<sequence length="807" mass="86324">MASSVAAPAAPRALPTYPESKPSDTADVLHGTTVPDPFRHLEEVGSDETKAWVAAQVDCTQGYFESAGIAGRASEIAQKLTSVWDYDKVYPPHKEGEWYYFAKKVGTANQPVVMRAREATLEGLASAEPFLNVNEDYPSGTVALSAIAYSDDGKYVAYGLSKGGSDWFQIRVRRTSDGVDLEDIVPWARYSSISWRKDGAGFFYNRYRADPGVTLPNLRREGEPAPTLADPRADAAASAPAAAGGGGVEAGMETGANTDQMVYYHEIGTHPSSDRLVYQAEDPEWIMGVEVTDDGKYLLVCPGSGCDHVNRVFVADISGEAWAAWLAAADEAAAASPTPGAVAVGEGPQMPLRRLVDDFRGEFEYLTNEGTLFWFKTNLDAPRGRVITLTLPGADADDVAWLAAGFDAEVAVPESPTGRGEVLESACITGDSGLEGARPVLILRYLADVVSSVRIYDPSNTAAGFSEVALPAPGSASRTSARRDASEVFFAFESLVHAGSVLRLGLADAAPLLTPGASIACEAVLHTAVPGHDPNDYVSEQSFFESKDGTKVPLFLCRHKDAALPARTLLYGYGGFTISLPPYFSAARTVWMKELGGVYALANIRGGGEYGEEWHRAGSLRTKQNTFDDFCAAAEHLQRTGVTTPALTAIQGGSNGGLLTLACSLQRPELFGAVISQVPVADMLRFHRFTIGSAWCTDYGNAEKSEEDFRYMLTYSPLHNVKPVAEGGQTLPATLICTADHDDRVVPLHTYKMLATLQSVAGASPGQTRPLLGRIEVDAGHGAGKPLSKVIQEVAELYAFMEHELAA</sequence>
<evidence type="ECO:0000256" key="5">
    <source>
        <dbReference type="ARBA" id="ARBA00022825"/>
    </source>
</evidence>
<dbReference type="InterPro" id="IPR002471">
    <property type="entry name" value="Pept_S9_AS"/>
</dbReference>
<dbReference type="Proteomes" id="UP000323011">
    <property type="component" value="Unassembled WGS sequence"/>
</dbReference>
<comment type="caution">
    <text evidence="10">The sequence shown here is derived from an EMBL/GenBank/DDBJ whole genome shotgun (WGS) entry which is preliminary data.</text>
</comment>
<dbReference type="SUPFAM" id="SSF53474">
    <property type="entry name" value="alpha/beta-Hydrolases"/>
    <property type="match status" value="1"/>
</dbReference>
<dbReference type="PRINTS" id="PR00862">
    <property type="entry name" value="PROLIGOPTASE"/>
</dbReference>
<evidence type="ECO:0000256" key="1">
    <source>
        <dbReference type="ARBA" id="ARBA00001070"/>
    </source>
</evidence>
<protein>
    <recommendedName>
        <fullName evidence="6">Prolyl endopeptidase</fullName>
        <ecNumber evidence="6">3.4.21.-</ecNumber>
    </recommendedName>
</protein>
<keyword evidence="4 6" id="KW-0378">Hydrolase</keyword>
<keyword evidence="11" id="KW-1185">Reference proteome</keyword>
<dbReference type="EMBL" id="VLTN01000005">
    <property type="protein sequence ID" value="KAA0155880.1"/>
    <property type="molecule type" value="Genomic_DNA"/>
</dbReference>
<evidence type="ECO:0000256" key="7">
    <source>
        <dbReference type="SAM" id="MobiDB-lite"/>
    </source>
</evidence>
<dbReference type="FunFam" id="3.40.50.1820:FF:000005">
    <property type="entry name" value="Prolyl endopeptidase"/>
    <property type="match status" value="1"/>
</dbReference>
<dbReference type="GO" id="GO:0006508">
    <property type="term" value="P:proteolysis"/>
    <property type="evidence" value="ECO:0007669"/>
    <property type="project" value="UniProtKB-KW"/>
</dbReference>
<dbReference type="InterPro" id="IPR051167">
    <property type="entry name" value="Prolyl_oligopep/macrocyclase"/>
</dbReference>
<evidence type="ECO:0000259" key="9">
    <source>
        <dbReference type="Pfam" id="PF02897"/>
    </source>
</evidence>
<dbReference type="Pfam" id="PF00326">
    <property type="entry name" value="Peptidase_S9"/>
    <property type="match status" value="1"/>
</dbReference>
<dbReference type="PANTHER" id="PTHR42881">
    <property type="entry name" value="PROLYL ENDOPEPTIDASE"/>
    <property type="match status" value="1"/>
</dbReference>
<keyword evidence="3 6" id="KW-0645">Protease</keyword>
<dbReference type="InterPro" id="IPR001375">
    <property type="entry name" value="Peptidase_S9_cat"/>
</dbReference>
<evidence type="ECO:0000256" key="2">
    <source>
        <dbReference type="ARBA" id="ARBA00005228"/>
    </source>
</evidence>
<dbReference type="GO" id="GO:0004252">
    <property type="term" value="F:serine-type endopeptidase activity"/>
    <property type="evidence" value="ECO:0007669"/>
    <property type="project" value="UniProtKB-UniRule"/>
</dbReference>
<dbReference type="Pfam" id="PF02897">
    <property type="entry name" value="Peptidase_S9_N"/>
    <property type="match status" value="2"/>
</dbReference>
<dbReference type="PANTHER" id="PTHR42881:SF2">
    <property type="entry name" value="PROLYL ENDOPEPTIDASE"/>
    <property type="match status" value="1"/>
</dbReference>
<feature type="region of interest" description="Disordered" evidence="7">
    <location>
        <begin position="215"/>
        <end position="248"/>
    </location>
</feature>
<feature type="compositionally biased region" description="Low complexity" evidence="7">
    <location>
        <begin position="1"/>
        <end position="13"/>
    </location>
</feature>
<dbReference type="SUPFAM" id="SSF50993">
    <property type="entry name" value="Peptidase/esterase 'gauge' domain"/>
    <property type="match status" value="1"/>
</dbReference>
<evidence type="ECO:0000256" key="4">
    <source>
        <dbReference type="ARBA" id="ARBA00022801"/>
    </source>
</evidence>
<dbReference type="GO" id="GO:0070012">
    <property type="term" value="F:oligopeptidase activity"/>
    <property type="evidence" value="ECO:0007669"/>
    <property type="project" value="TreeGrafter"/>
</dbReference>
<dbReference type="InterPro" id="IPR002470">
    <property type="entry name" value="Peptidase_S9A"/>
</dbReference>
<dbReference type="AlphaFoldDB" id="A0A5A8CUN1"/>
<dbReference type="InterPro" id="IPR023302">
    <property type="entry name" value="Pept_S9A_N"/>
</dbReference>
<feature type="domain" description="Peptidase S9A N-terminal" evidence="9">
    <location>
        <begin position="23"/>
        <end position="213"/>
    </location>
</feature>
<accession>A0A5A8CUN1</accession>
<feature type="compositionally biased region" description="Low complexity" evidence="7">
    <location>
        <begin position="224"/>
        <end position="242"/>
    </location>
</feature>
<name>A0A5A8CUN1_CAFRO</name>
<dbReference type="PROSITE" id="PS00708">
    <property type="entry name" value="PRO_ENDOPEP_SER"/>
    <property type="match status" value="1"/>
</dbReference>
<organism evidence="10 11">
    <name type="scientific">Cafeteria roenbergensis</name>
    <name type="common">Marine flagellate</name>
    <dbReference type="NCBI Taxonomy" id="33653"/>
    <lineage>
        <taxon>Eukaryota</taxon>
        <taxon>Sar</taxon>
        <taxon>Stramenopiles</taxon>
        <taxon>Bigyra</taxon>
        <taxon>Opalozoa</taxon>
        <taxon>Bicosoecida</taxon>
        <taxon>Cafeteriaceae</taxon>
        <taxon>Cafeteria</taxon>
    </lineage>
</organism>
<dbReference type="InterPro" id="IPR029058">
    <property type="entry name" value="AB_hydrolase_fold"/>
</dbReference>
<dbReference type="EC" id="3.4.21.-" evidence="6"/>
<keyword evidence="5 6" id="KW-0720">Serine protease</keyword>
<comment type="similarity">
    <text evidence="2 6">Belongs to the peptidase S9A family.</text>
</comment>
<proteinExistence type="inferred from homology"/>
<feature type="domain" description="Peptidase S9 prolyl oligopeptidase catalytic" evidence="8">
    <location>
        <begin position="583"/>
        <end position="805"/>
    </location>
</feature>
<feature type="region of interest" description="Disordered" evidence="7">
    <location>
        <begin position="1"/>
        <end position="31"/>
    </location>
</feature>
<feature type="domain" description="Peptidase S9A N-terminal" evidence="9">
    <location>
        <begin position="254"/>
        <end position="502"/>
    </location>
</feature>
<gene>
    <name evidence="10" type="ORF">FNF29_01299</name>
</gene>
<dbReference type="Gene3D" id="3.40.50.1820">
    <property type="entry name" value="alpha/beta hydrolase"/>
    <property type="match status" value="1"/>
</dbReference>
<evidence type="ECO:0000259" key="8">
    <source>
        <dbReference type="Pfam" id="PF00326"/>
    </source>
</evidence>
<reference evidence="10 11" key="1">
    <citation type="submission" date="2019-07" db="EMBL/GenBank/DDBJ databases">
        <title>Genomes of Cafeteria roenbergensis.</title>
        <authorList>
            <person name="Fischer M.G."/>
            <person name="Hackl T."/>
            <person name="Roman M."/>
        </authorList>
    </citation>
    <scope>NUCLEOTIDE SEQUENCE [LARGE SCALE GENOMIC DNA]</scope>
    <source>
        <strain evidence="10 11">BVI</strain>
    </source>
</reference>
<evidence type="ECO:0000256" key="6">
    <source>
        <dbReference type="RuleBase" id="RU368024"/>
    </source>
</evidence>
<dbReference type="GO" id="GO:0005829">
    <property type="term" value="C:cytosol"/>
    <property type="evidence" value="ECO:0007669"/>
    <property type="project" value="TreeGrafter"/>
</dbReference>
<dbReference type="OMA" id="DGCKNAN"/>